<proteinExistence type="predicted"/>
<comment type="caution">
    <text evidence="1">The sequence shown here is derived from an EMBL/GenBank/DDBJ whole genome shotgun (WGS) entry which is preliminary data.</text>
</comment>
<sequence>MFIFRKIAPLSCKTFFYSKSNLCTLSVSSDEFAAILRTCSDPRDLPTGRQLHARCVVSGIIRTDHFLGTKILGMYVLCGGGITDSSNVFYGHGMSQLVSSSEPWNWMIRGLANVGLYDFVFLFYLKMLGFGILPHKYTFPSVVKALGGVSDRGARCKVMDELVELMGERVDMFVGSSLIKFYVENGRLIEAQRLFERMPQKDCVLWNVMMNGCLKNGDWRDVIKLFLEMWRTPVRPNNATFAGILSVCAPEGLVDLGAQLHGLSVICGLEMDPTVANTLLAMYSKCKSLDDARRLFDSMPQPDVVSWNAIISGYAQNGIMEEARYWFREMVSAGAKPDAVTFSSLLPSITDSVSLKQVKLLHGYILRNGVPCDVFLKSALIDAYFKCRSAKLAIKMFELTSDADIVIYTAMISGSVLNGLNHDAVTLFKKLLEQKLVPTSVTIASLLPAFAGLASLRLGKELHGYILRQGLDHICFVQSSVADMYAKCGWMDVALNIFANMPDKDVVCWNSMITNCSQNGKPEEAIGFFREMGLNGIMYDRVSISSVLSACASLPALHHGREIHGYMVKCSYCHDIYAESALIDMYAKCGCLDLARRVFDMLREKNDVSWNSIIAAYGSHGALNECLSLFDKMIDNSMRPDSVTFLAIISACGHAGEIDKGINFFYSMTNEYGIPCKMEHYACVADLFGRAGRVKEAFEMIKIMPFPPDAGIWGTLLGACRLHGHVELASIASQHLIQMEPENSGYYMLLSNLHADVGQWKGVLNVRRLMKERAIKKVPGISWIEVDRTPHMFVAADGNHPKSKQIYVVLELLIEELRKEGYIPQPKISSRPLIEGLCMSGRSDPLLCA</sequence>
<protein>
    <submittedName>
        <fullName evidence="1">Uncharacterized protein</fullName>
    </submittedName>
</protein>
<evidence type="ECO:0000313" key="2">
    <source>
        <dbReference type="Proteomes" id="UP001057402"/>
    </source>
</evidence>
<keyword evidence="2" id="KW-1185">Reference proteome</keyword>
<reference evidence="2" key="1">
    <citation type="journal article" date="2023" name="Front. Plant Sci.">
        <title>Chromosomal-level genome assembly of Melastoma candidum provides insights into trichome evolution.</title>
        <authorList>
            <person name="Zhong Y."/>
            <person name="Wu W."/>
            <person name="Sun C."/>
            <person name="Zou P."/>
            <person name="Liu Y."/>
            <person name="Dai S."/>
            <person name="Zhou R."/>
        </authorList>
    </citation>
    <scope>NUCLEOTIDE SEQUENCE [LARGE SCALE GENOMIC DNA]</scope>
</reference>
<accession>A0ACB9P3Q3</accession>
<name>A0ACB9P3Q3_9MYRT</name>
<evidence type="ECO:0000313" key="1">
    <source>
        <dbReference type="EMBL" id="KAI4343113.1"/>
    </source>
</evidence>
<dbReference type="Proteomes" id="UP001057402">
    <property type="component" value="Chromosome 7"/>
</dbReference>
<organism evidence="1 2">
    <name type="scientific">Melastoma candidum</name>
    <dbReference type="NCBI Taxonomy" id="119954"/>
    <lineage>
        <taxon>Eukaryota</taxon>
        <taxon>Viridiplantae</taxon>
        <taxon>Streptophyta</taxon>
        <taxon>Embryophyta</taxon>
        <taxon>Tracheophyta</taxon>
        <taxon>Spermatophyta</taxon>
        <taxon>Magnoliopsida</taxon>
        <taxon>eudicotyledons</taxon>
        <taxon>Gunneridae</taxon>
        <taxon>Pentapetalae</taxon>
        <taxon>rosids</taxon>
        <taxon>malvids</taxon>
        <taxon>Myrtales</taxon>
        <taxon>Melastomataceae</taxon>
        <taxon>Melastomatoideae</taxon>
        <taxon>Melastomateae</taxon>
        <taxon>Melastoma</taxon>
    </lineage>
</organism>
<gene>
    <name evidence="1" type="ORF">MLD38_027651</name>
</gene>
<dbReference type="EMBL" id="CM042886">
    <property type="protein sequence ID" value="KAI4343113.1"/>
    <property type="molecule type" value="Genomic_DNA"/>
</dbReference>